<reference evidence="2" key="1">
    <citation type="journal article" date="2023" name="Nat. Plants">
        <title>Single-cell RNA sequencing provides a high-resolution roadmap for understanding the multicellular compartmentation of specialized metabolism.</title>
        <authorList>
            <person name="Sun S."/>
            <person name="Shen X."/>
            <person name="Li Y."/>
            <person name="Li Y."/>
            <person name="Wang S."/>
            <person name="Li R."/>
            <person name="Zhang H."/>
            <person name="Shen G."/>
            <person name="Guo B."/>
            <person name="Wei J."/>
            <person name="Xu J."/>
            <person name="St-Pierre B."/>
            <person name="Chen S."/>
            <person name="Sun C."/>
        </authorList>
    </citation>
    <scope>NUCLEOTIDE SEQUENCE [LARGE SCALE GENOMIC DNA]</scope>
</reference>
<evidence type="ECO:0000313" key="2">
    <source>
        <dbReference type="Proteomes" id="UP001060085"/>
    </source>
</evidence>
<comment type="caution">
    <text evidence="1">The sequence shown here is derived from an EMBL/GenBank/DDBJ whole genome shotgun (WGS) entry which is preliminary data.</text>
</comment>
<dbReference type="Proteomes" id="UP001060085">
    <property type="component" value="Linkage Group LG08"/>
</dbReference>
<dbReference type="EMBL" id="CM044708">
    <property type="protein sequence ID" value="KAI5649238.1"/>
    <property type="molecule type" value="Genomic_DNA"/>
</dbReference>
<gene>
    <name evidence="1" type="ORF">M9H77_35243</name>
</gene>
<evidence type="ECO:0000313" key="1">
    <source>
        <dbReference type="EMBL" id="KAI5649238.1"/>
    </source>
</evidence>
<accession>A0ACB9ZQC5</accession>
<protein>
    <submittedName>
        <fullName evidence="1">Uncharacterized protein</fullName>
    </submittedName>
</protein>
<sequence>MNHTTGKWSFEQAGVEMVIPIYKLYEFLLDLPIIEYLLYFKKCYTHKDGTPCSSKYAIDECACQLPPNSQDLVGPNDSFAQVMGDARNDKSADDGTRFHLKRFLIEYFKSNKPC</sequence>
<keyword evidence="2" id="KW-1185">Reference proteome</keyword>
<proteinExistence type="predicted"/>
<name>A0ACB9ZQC5_CATRO</name>
<organism evidence="1 2">
    <name type="scientific">Catharanthus roseus</name>
    <name type="common">Madagascar periwinkle</name>
    <name type="synonym">Vinca rosea</name>
    <dbReference type="NCBI Taxonomy" id="4058"/>
    <lineage>
        <taxon>Eukaryota</taxon>
        <taxon>Viridiplantae</taxon>
        <taxon>Streptophyta</taxon>
        <taxon>Embryophyta</taxon>
        <taxon>Tracheophyta</taxon>
        <taxon>Spermatophyta</taxon>
        <taxon>Magnoliopsida</taxon>
        <taxon>eudicotyledons</taxon>
        <taxon>Gunneridae</taxon>
        <taxon>Pentapetalae</taxon>
        <taxon>asterids</taxon>
        <taxon>lamiids</taxon>
        <taxon>Gentianales</taxon>
        <taxon>Apocynaceae</taxon>
        <taxon>Rauvolfioideae</taxon>
        <taxon>Vinceae</taxon>
        <taxon>Catharanthinae</taxon>
        <taxon>Catharanthus</taxon>
    </lineage>
</organism>